<evidence type="ECO:0000259" key="4">
    <source>
        <dbReference type="Pfam" id="PF21761"/>
    </source>
</evidence>
<dbReference type="Pfam" id="PF21761">
    <property type="entry name" value="RedAm-like_C"/>
    <property type="match status" value="1"/>
</dbReference>
<dbReference type="RefSeq" id="WP_191244453.1">
    <property type="nucleotide sequence ID" value="NZ_BNAU01000002.1"/>
</dbReference>
<feature type="domain" description="NADPH-dependent reductive aminase-like C-terminal" evidence="4">
    <location>
        <begin position="163"/>
        <end position="288"/>
    </location>
</feature>
<comment type="caution">
    <text evidence="5">The sequence shown here is derived from an EMBL/GenBank/DDBJ whole genome shotgun (WGS) entry which is preliminary data.</text>
</comment>
<dbReference type="Proteomes" id="UP000605897">
    <property type="component" value="Unassembled WGS sequence"/>
</dbReference>
<keyword evidence="6" id="KW-1185">Reference proteome</keyword>
<dbReference type="InterPro" id="IPR048666">
    <property type="entry name" value="RedAm-like_C"/>
</dbReference>
<dbReference type="SUPFAM" id="SSF51735">
    <property type="entry name" value="NAD(P)-binding Rossmann-fold domains"/>
    <property type="match status" value="1"/>
</dbReference>
<proteinExistence type="inferred from homology"/>
<dbReference type="Gene3D" id="3.40.50.720">
    <property type="entry name" value="NAD(P)-binding Rossmann-like Domain"/>
    <property type="match status" value="1"/>
</dbReference>
<evidence type="ECO:0000313" key="5">
    <source>
        <dbReference type="EMBL" id="GHE89798.1"/>
    </source>
</evidence>
<dbReference type="InterPro" id="IPR006115">
    <property type="entry name" value="6PGDH_NADP-bd"/>
</dbReference>
<gene>
    <name evidence="5" type="ORF">GCM10017786_22490</name>
</gene>
<feature type="domain" description="6-phosphogluconate dehydrogenase NADP-binding" evidence="3">
    <location>
        <begin position="8"/>
        <end position="158"/>
    </location>
</feature>
<sequence>MTTDKPSVTVLGLGAMGTALAGALLSAGHPVTVWNRTAAKADALVERGAARATSPAEAVAASQVVVACLLDYDSVREVLDPESLRGRTLVNLTNGTPGQARRFAEWAACQGADYLDGGIMAVPPMIGTPAAFVLYSGSATAFDRARPALNTFGESVFLGEAVGRAALTDIALLTGMYGMIAGVLQAFALVTADGTPATDFAPLLTRWLNAMSGWADGAAKQLDSRDYATGVVSNLGMQAASFGNLHHTADEQGVSSELLAPLGRLMRQRAADGHGHEDLTGIIEILRKDDNA</sequence>
<evidence type="ECO:0000256" key="1">
    <source>
        <dbReference type="ARBA" id="ARBA00009080"/>
    </source>
</evidence>
<dbReference type="PANTHER" id="PTHR43580">
    <property type="entry name" value="OXIDOREDUCTASE GLYR1-RELATED"/>
    <property type="match status" value="1"/>
</dbReference>
<dbReference type="PANTHER" id="PTHR43580:SF2">
    <property type="entry name" value="CYTOKINE-LIKE NUCLEAR FACTOR N-PAC"/>
    <property type="match status" value="1"/>
</dbReference>
<accession>A0ABQ3IPL1</accession>
<reference evidence="6" key="1">
    <citation type="journal article" date="2019" name="Int. J. Syst. Evol. Microbiol.">
        <title>The Global Catalogue of Microorganisms (GCM) 10K type strain sequencing project: providing services to taxonomists for standard genome sequencing and annotation.</title>
        <authorList>
            <consortium name="The Broad Institute Genomics Platform"/>
            <consortium name="The Broad Institute Genome Sequencing Center for Infectious Disease"/>
            <person name="Wu L."/>
            <person name="Ma J."/>
        </authorList>
    </citation>
    <scope>NUCLEOTIDE SEQUENCE [LARGE SCALE GENOMIC DNA]</scope>
    <source>
        <strain evidence="6">CGMCC 4.7677</strain>
    </source>
</reference>
<organism evidence="5 6">
    <name type="scientific">Amycolatopsis deserti</name>
    <dbReference type="NCBI Taxonomy" id="185696"/>
    <lineage>
        <taxon>Bacteria</taxon>
        <taxon>Bacillati</taxon>
        <taxon>Actinomycetota</taxon>
        <taxon>Actinomycetes</taxon>
        <taxon>Pseudonocardiales</taxon>
        <taxon>Pseudonocardiaceae</taxon>
        <taxon>Amycolatopsis</taxon>
    </lineage>
</organism>
<dbReference type="InterPro" id="IPR015815">
    <property type="entry name" value="HIBADH-related"/>
</dbReference>
<comment type="similarity">
    <text evidence="1">Belongs to the HIBADH-related family.</text>
</comment>
<name>A0ABQ3IPL1_9PSEU</name>
<dbReference type="PIRSF" id="PIRSF000103">
    <property type="entry name" value="HIBADH"/>
    <property type="match status" value="1"/>
</dbReference>
<dbReference type="InterPro" id="IPR036291">
    <property type="entry name" value="NAD(P)-bd_dom_sf"/>
</dbReference>
<evidence type="ECO:0000259" key="3">
    <source>
        <dbReference type="Pfam" id="PF03446"/>
    </source>
</evidence>
<evidence type="ECO:0000313" key="6">
    <source>
        <dbReference type="Proteomes" id="UP000605897"/>
    </source>
</evidence>
<dbReference type="EMBL" id="BNAU01000002">
    <property type="protein sequence ID" value="GHE89798.1"/>
    <property type="molecule type" value="Genomic_DNA"/>
</dbReference>
<protein>
    <submittedName>
        <fullName evidence="5">Dehydrogenase</fullName>
    </submittedName>
</protein>
<dbReference type="Gene3D" id="1.10.1040.10">
    <property type="entry name" value="N-(1-d-carboxylethyl)-l-norvaline Dehydrogenase, domain 2"/>
    <property type="match status" value="1"/>
</dbReference>
<evidence type="ECO:0000256" key="2">
    <source>
        <dbReference type="ARBA" id="ARBA00023002"/>
    </source>
</evidence>
<dbReference type="InterPro" id="IPR013328">
    <property type="entry name" value="6PGD_dom2"/>
</dbReference>
<dbReference type="Pfam" id="PF03446">
    <property type="entry name" value="NAD_binding_2"/>
    <property type="match status" value="1"/>
</dbReference>
<keyword evidence="2" id="KW-0560">Oxidoreductase</keyword>
<dbReference type="InterPro" id="IPR051265">
    <property type="entry name" value="HIBADH-related_NP60_sf"/>
</dbReference>